<dbReference type="PANTHER" id="PTHR43092:SF6">
    <property type="entry name" value="BLR1280 PROTEIN"/>
    <property type="match status" value="1"/>
</dbReference>
<dbReference type="InterPro" id="IPR015424">
    <property type="entry name" value="PyrdxlP-dep_Trfase"/>
</dbReference>
<dbReference type="Gene3D" id="3.90.1150.10">
    <property type="entry name" value="Aspartate Aminotransferase, domain 1"/>
    <property type="match status" value="1"/>
</dbReference>
<keyword evidence="2" id="KW-0732">Signal</keyword>
<dbReference type="InterPro" id="IPR015421">
    <property type="entry name" value="PyrdxlP-dep_Trfase_major"/>
</dbReference>
<keyword evidence="1" id="KW-0663">Pyridoxal phosphate</keyword>
<dbReference type="AlphaFoldDB" id="A0A4R6IYR8"/>
<evidence type="ECO:0000256" key="2">
    <source>
        <dbReference type="SAM" id="SignalP"/>
    </source>
</evidence>
<dbReference type="EMBL" id="SNWP01000010">
    <property type="protein sequence ID" value="TDO28012.1"/>
    <property type="molecule type" value="Genomic_DNA"/>
</dbReference>
<keyword evidence="4" id="KW-0456">Lyase</keyword>
<dbReference type="RefSeq" id="WP_133472581.1">
    <property type="nucleotide sequence ID" value="NZ_SNWP01000010.1"/>
</dbReference>
<comment type="caution">
    <text evidence="4">The sequence shown here is derived from an EMBL/GenBank/DDBJ whole genome shotgun (WGS) entry which is preliminary data.</text>
</comment>
<proteinExistence type="predicted"/>
<dbReference type="Proteomes" id="UP000295741">
    <property type="component" value="Unassembled WGS sequence"/>
</dbReference>
<keyword evidence="5" id="KW-1185">Reference proteome</keyword>
<evidence type="ECO:0000256" key="1">
    <source>
        <dbReference type="ARBA" id="ARBA00022898"/>
    </source>
</evidence>
<name>A0A4R6IYR8_9BACT</name>
<dbReference type="InterPro" id="IPR000192">
    <property type="entry name" value="Aminotrans_V_dom"/>
</dbReference>
<dbReference type="GO" id="GO:0016829">
    <property type="term" value="F:lyase activity"/>
    <property type="evidence" value="ECO:0007669"/>
    <property type="project" value="UniProtKB-KW"/>
</dbReference>
<dbReference type="PANTHER" id="PTHR43092">
    <property type="entry name" value="L-CYSTEINE DESULFHYDRASE"/>
    <property type="match status" value="1"/>
</dbReference>
<evidence type="ECO:0000259" key="3">
    <source>
        <dbReference type="Pfam" id="PF00266"/>
    </source>
</evidence>
<feature type="chain" id="PRO_5021010716" evidence="2">
    <location>
        <begin position="24"/>
        <end position="422"/>
    </location>
</feature>
<protein>
    <submittedName>
        <fullName evidence="4">Selenocysteine lyase/cysteine desulfurase</fullName>
    </submittedName>
</protein>
<reference evidence="4 5" key="1">
    <citation type="submission" date="2019-03" db="EMBL/GenBank/DDBJ databases">
        <title>Genomic Encyclopedia of Archaeal and Bacterial Type Strains, Phase II (KMG-II): from individual species to whole genera.</title>
        <authorList>
            <person name="Goeker M."/>
        </authorList>
    </citation>
    <scope>NUCLEOTIDE SEQUENCE [LARGE SCALE GENOMIC DNA]</scope>
    <source>
        <strain evidence="4 5">DSM 28323</strain>
    </source>
</reference>
<organism evidence="4 5">
    <name type="scientific">Sediminibacterium goheungense</name>
    <dbReference type="NCBI Taxonomy" id="1086393"/>
    <lineage>
        <taxon>Bacteria</taxon>
        <taxon>Pseudomonadati</taxon>
        <taxon>Bacteroidota</taxon>
        <taxon>Chitinophagia</taxon>
        <taxon>Chitinophagales</taxon>
        <taxon>Chitinophagaceae</taxon>
        <taxon>Sediminibacterium</taxon>
    </lineage>
</organism>
<sequence>MHKRDFLKSISLAGLALPLSSNAMNEWINQYQELSPAEIADDENFWSVIRSGYKLKPDYINLENGYYNFLPENILDAYIKNIREVNYQGPYYMRTVQGDNKKKANAALAELAGCTAEELVITRNTTESLDTIIGGFPWQAGDEAVMAAQDYGAMLDMFTLVGKRHGVVNKVISLPHNPKSDEELVQRYANAITPKTKLLMVCHVVNITGQVMPVKKICDMAHSKGVQVLVDGAHAFAQLNFKIPELNCDYYGASLHKWLSVPLGAGLLYIKKEHIHTTWPLLGPSEGEDKSIARLNHTGTHPVATDITIPYAIEHYKMIGAERKQARLQYLQQYWLKQVKQLPNIIINTPDDPARCCAIANVGVKGMKPADLAASLLNKYKIYTVAIDRPEANVQGCRITPNLYTTTKELDTLVAALKELGS</sequence>
<dbReference type="OrthoDB" id="513408at2"/>
<dbReference type="InterPro" id="IPR015422">
    <property type="entry name" value="PyrdxlP-dep_Trfase_small"/>
</dbReference>
<gene>
    <name evidence="4" type="ORF">BC659_0070</name>
</gene>
<dbReference type="SUPFAM" id="SSF53383">
    <property type="entry name" value="PLP-dependent transferases"/>
    <property type="match status" value="1"/>
</dbReference>
<accession>A0A4R6IYR8</accession>
<feature type="signal peptide" evidence="2">
    <location>
        <begin position="1"/>
        <end position="23"/>
    </location>
</feature>
<dbReference type="Pfam" id="PF00266">
    <property type="entry name" value="Aminotran_5"/>
    <property type="match status" value="1"/>
</dbReference>
<feature type="domain" description="Aminotransferase class V" evidence="3">
    <location>
        <begin position="101"/>
        <end position="384"/>
    </location>
</feature>
<evidence type="ECO:0000313" key="5">
    <source>
        <dbReference type="Proteomes" id="UP000295741"/>
    </source>
</evidence>
<dbReference type="Gene3D" id="3.40.640.10">
    <property type="entry name" value="Type I PLP-dependent aspartate aminotransferase-like (Major domain)"/>
    <property type="match status" value="1"/>
</dbReference>
<evidence type="ECO:0000313" key="4">
    <source>
        <dbReference type="EMBL" id="TDO28012.1"/>
    </source>
</evidence>